<dbReference type="PANTHER" id="PTHR47814:SF1">
    <property type="entry name" value="PEPTIDYL-TRNA HYDROLASE ARFB"/>
    <property type="match status" value="1"/>
</dbReference>
<evidence type="ECO:0000256" key="1">
    <source>
        <dbReference type="SAM" id="MobiDB-lite"/>
    </source>
</evidence>
<dbReference type="Proteomes" id="UP000243807">
    <property type="component" value="Chromosome"/>
</dbReference>
<dbReference type="AlphaFoldDB" id="A0A1P8UHA5"/>
<dbReference type="GO" id="GO:0004045">
    <property type="term" value="F:peptidyl-tRNA hydrolase activity"/>
    <property type="evidence" value="ECO:0007669"/>
    <property type="project" value="TreeGrafter"/>
</dbReference>
<reference evidence="3 4" key="1">
    <citation type="submission" date="2017-01" db="EMBL/GenBank/DDBJ databases">
        <title>Draft sequence of Acidihalobacter ferrooxidans strain DSM 14175 (strain V8).</title>
        <authorList>
            <person name="Khaleque H.N."/>
            <person name="Ramsay J.P."/>
            <person name="Murphy R.J.T."/>
            <person name="Kaksonen A.H."/>
            <person name="Boxall N.J."/>
            <person name="Watkin E.L.J."/>
        </authorList>
    </citation>
    <scope>NUCLEOTIDE SEQUENCE [LARGE SCALE GENOMIC DNA]</scope>
    <source>
        <strain evidence="3 4">V8</strain>
    </source>
</reference>
<organism evidence="3 4">
    <name type="scientific">Acidihalobacter ferrooxydans</name>
    <dbReference type="NCBI Taxonomy" id="1765967"/>
    <lineage>
        <taxon>Bacteria</taxon>
        <taxon>Pseudomonadati</taxon>
        <taxon>Pseudomonadota</taxon>
        <taxon>Gammaproteobacteria</taxon>
        <taxon>Chromatiales</taxon>
        <taxon>Ectothiorhodospiraceae</taxon>
        <taxon>Acidihalobacter</taxon>
    </lineage>
</organism>
<evidence type="ECO:0000313" key="3">
    <source>
        <dbReference type="EMBL" id="APZ43197.1"/>
    </source>
</evidence>
<dbReference type="Gene3D" id="3.30.160.20">
    <property type="match status" value="1"/>
</dbReference>
<proteinExistence type="predicted"/>
<dbReference type="PANTHER" id="PTHR47814">
    <property type="entry name" value="PEPTIDYL-TRNA HYDROLASE ARFB"/>
    <property type="match status" value="1"/>
</dbReference>
<dbReference type="GO" id="GO:0043022">
    <property type="term" value="F:ribosome binding"/>
    <property type="evidence" value="ECO:0007669"/>
    <property type="project" value="TreeGrafter"/>
</dbReference>
<dbReference type="EMBL" id="CP019434">
    <property type="protein sequence ID" value="APZ43197.1"/>
    <property type="molecule type" value="Genomic_DNA"/>
</dbReference>
<dbReference type="InterPro" id="IPR000352">
    <property type="entry name" value="Pep_chain_release_fac_I"/>
</dbReference>
<dbReference type="STRING" id="1765967.BW247_08915"/>
<accession>A0A1P8UHA5</accession>
<dbReference type="RefSeq" id="WP_076836838.1">
    <property type="nucleotide sequence ID" value="NZ_CP019434.1"/>
</dbReference>
<dbReference type="PROSITE" id="PS00745">
    <property type="entry name" value="RF_PROK_I"/>
    <property type="match status" value="1"/>
</dbReference>
<gene>
    <name evidence="3" type="ORF">BW247_08915</name>
</gene>
<protein>
    <recommendedName>
        <fullName evidence="2">Prokaryotic-type class I peptide chain release factors domain-containing protein</fullName>
    </recommendedName>
</protein>
<feature type="compositionally biased region" description="Basic residues" evidence="1">
    <location>
        <begin position="127"/>
        <end position="140"/>
    </location>
</feature>
<dbReference type="OrthoDB" id="9815709at2"/>
<dbReference type="GO" id="GO:0072344">
    <property type="term" value="P:rescue of stalled ribosome"/>
    <property type="evidence" value="ECO:0007669"/>
    <property type="project" value="TreeGrafter"/>
</dbReference>
<feature type="region of interest" description="Disordered" evidence="1">
    <location>
        <begin position="110"/>
        <end position="148"/>
    </location>
</feature>
<name>A0A1P8UHA5_9GAMM</name>
<sequence length="148" mass="16725">MKHEHQDTTFAVAAGLSVPTRAIDITAIRAAGPGGQNVNKVSSAVQLRFDIHAAGLPEPLRERLLALHDRRITRDGIVIIKAQRYRRQERNIEDACERLRALIRLAMPVPRPRRATRPSRGAQERRLTHKTVRGKIKSLRKPVNPQDD</sequence>
<dbReference type="SUPFAM" id="SSF110916">
    <property type="entry name" value="Peptidyl-tRNA hydrolase domain-like"/>
    <property type="match status" value="1"/>
</dbReference>
<dbReference type="KEGG" id="afy:BW247_08915"/>
<dbReference type="NCBIfam" id="NF006718">
    <property type="entry name" value="PRK09256.1"/>
    <property type="match status" value="1"/>
</dbReference>
<keyword evidence="4" id="KW-1185">Reference proteome</keyword>
<dbReference type="Pfam" id="PF00472">
    <property type="entry name" value="RF-1"/>
    <property type="match status" value="1"/>
</dbReference>
<dbReference type="GO" id="GO:0003747">
    <property type="term" value="F:translation release factor activity"/>
    <property type="evidence" value="ECO:0007669"/>
    <property type="project" value="InterPro"/>
</dbReference>
<evidence type="ECO:0000313" key="4">
    <source>
        <dbReference type="Proteomes" id="UP000243807"/>
    </source>
</evidence>
<feature type="domain" description="Prokaryotic-type class I peptide chain release factors" evidence="2">
    <location>
        <begin position="29"/>
        <end position="45"/>
    </location>
</feature>
<evidence type="ECO:0000259" key="2">
    <source>
        <dbReference type="PROSITE" id="PS00745"/>
    </source>
</evidence>